<evidence type="ECO:0000256" key="2">
    <source>
        <dbReference type="ARBA" id="ARBA00022448"/>
    </source>
</evidence>
<organism evidence="10 11">
    <name type="scientific">Sorangium cellulosum</name>
    <name type="common">Polyangium cellulosum</name>
    <dbReference type="NCBI Taxonomy" id="56"/>
    <lineage>
        <taxon>Bacteria</taxon>
        <taxon>Pseudomonadati</taxon>
        <taxon>Myxococcota</taxon>
        <taxon>Polyangia</taxon>
        <taxon>Polyangiales</taxon>
        <taxon>Polyangiaceae</taxon>
        <taxon>Sorangium</taxon>
    </lineage>
</organism>
<dbReference type="EMBL" id="CP012673">
    <property type="protein sequence ID" value="AUX42634.1"/>
    <property type="molecule type" value="Genomic_DNA"/>
</dbReference>
<evidence type="ECO:0000259" key="9">
    <source>
        <dbReference type="PROSITE" id="PS50928"/>
    </source>
</evidence>
<evidence type="ECO:0000256" key="8">
    <source>
        <dbReference type="SAM" id="MobiDB-lite"/>
    </source>
</evidence>
<feature type="transmembrane region" description="Helical" evidence="7">
    <location>
        <begin position="63"/>
        <end position="80"/>
    </location>
</feature>
<evidence type="ECO:0000313" key="11">
    <source>
        <dbReference type="Proteomes" id="UP000238348"/>
    </source>
</evidence>
<evidence type="ECO:0000256" key="4">
    <source>
        <dbReference type="ARBA" id="ARBA00022692"/>
    </source>
</evidence>
<dbReference type="InterPro" id="IPR035906">
    <property type="entry name" value="MetI-like_sf"/>
</dbReference>
<accession>A0A2L0ETN1</accession>
<comment type="similarity">
    <text evidence="7">Belongs to the binding-protein-dependent transport system permease family.</text>
</comment>
<dbReference type="Gene3D" id="1.10.3720.10">
    <property type="entry name" value="MetI-like"/>
    <property type="match status" value="1"/>
</dbReference>
<evidence type="ECO:0000313" key="10">
    <source>
        <dbReference type="EMBL" id="AUX42634.1"/>
    </source>
</evidence>
<feature type="transmembrane region" description="Helical" evidence="7">
    <location>
        <begin position="155"/>
        <end position="174"/>
    </location>
</feature>
<protein>
    <submittedName>
        <fullName evidence="10">ABC transporter permease</fullName>
    </submittedName>
</protein>
<evidence type="ECO:0000256" key="7">
    <source>
        <dbReference type="RuleBase" id="RU363032"/>
    </source>
</evidence>
<feature type="compositionally biased region" description="Low complexity" evidence="8">
    <location>
        <begin position="10"/>
        <end position="26"/>
    </location>
</feature>
<sequence length="310" mass="32899">MGLTRPTASALRRPAPGGLPAAAAETPARALAGARPRAGSRQCGRPPPRWLALGRAAPPRARLALGAAGFLAALAAYTFFSTRDGVNAVIVPTLASIGRAAADALVAEEFWRDVGYSFLRVTSGFAAAALLAVPLGVVAGAFRSVAALVEPPTDFLRYVPVPALIPLVMIVAGIGEGAKVLLVFLGTFFQLLLMTADEVRRVPVHLVQISQSLGATRREVVGRVLLPAALPGIWSALRMCNGWAWSYVVVAELVAATEGLGFRILRFYRFIQTPSIYAYLLVLGLLGLGLDWVFRATYRRLFRWAPGGAA</sequence>
<dbReference type="OrthoDB" id="5322475at2"/>
<keyword evidence="4 7" id="KW-0812">Transmembrane</keyword>
<proteinExistence type="inferred from homology"/>
<evidence type="ECO:0000256" key="1">
    <source>
        <dbReference type="ARBA" id="ARBA00004651"/>
    </source>
</evidence>
<feature type="transmembrane region" description="Helical" evidence="7">
    <location>
        <begin position="243"/>
        <end position="264"/>
    </location>
</feature>
<dbReference type="SUPFAM" id="SSF161098">
    <property type="entry name" value="MetI-like"/>
    <property type="match status" value="1"/>
</dbReference>
<feature type="transmembrane region" description="Helical" evidence="7">
    <location>
        <begin position="276"/>
        <end position="294"/>
    </location>
</feature>
<dbReference type="AlphaFoldDB" id="A0A2L0ETN1"/>
<feature type="transmembrane region" description="Helical" evidence="7">
    <location>
        <begin position="121"/>
        <end position="143"/>
    </location>
</feature>
<keyword evidence="6 7" id="KW-0472">Membrane</keyword>
<evidence type="ECO:0000256" key="5">
    <source>
        <dbReference type="ARBA" id="ARBA00022989"/>
    </source>
</evidence>
<dbReference type="Pfam" id="PF00528">
    <property type="entry name" value="BPD_transp_1"/>
    <property type="match status" value="1"/>
</dbReference>
<evidence type="ECO:0000256" key="6">
    <source>
        <dbReference type="ARBA" id="ARBA00023136"/>
    </source>
</evidence>
<dbReference type="InterPro" id="IPR000515">
    <property type="entry name" value="MetI-like"/>
</dbReference>
<keyword evidence="5 7" id="KW-1133">Transmembrane helix</keyword>
<feature type="region of interest" description="Disordered" evidence="8">
    <location>
        <begin position="1"/>
        <end position="26"/>
    </location>
</feature>
<dbReference type="PROSITE" id="PS50928">
    <property type="entry name" value="ABC_TM1"/>
    <property type="match status" value="1"/>
</dbReference>
<gene>
    <name evidence="10" type="primary">abc-msp</name>
    <name evidence="10" type="ORF">SOCE26_040670</name>
</gene>
<name>A0A2L0ETN1_SORCE</name>
<dbReference type="GO" id="GO:0005886">
    <property type="term" value="C:plasma membrane"/>
    <property type="evidence" value="ECO:0007669"/>
    <property type="project" value="UniProtKB-SubCell"/>
</dbReference>
<keyword evidence="2 7" id="KW-0813">Transport</keyword>
<evidence type="ECO:0000256" key="3">
    <source>
        <dbReference type="ARBA" id="ARBA00022475"/>
    </source>
</evidence>
<dbReference type="Proteomes" id="UP000238348">
    <property type="component" value="Chromosome"/>
</dbReference>
<dbReference type="PANTHER" id="PTHR30151:SF0">
    <property type="entry name" value="ABC TRANSPORTER PERMEASE PROTEIN MJ0413-RELATED"/>
    <property type="match status" value="1"/>
</dbReference>
<reference evidence="10 11" key="1">
    <citation type="submission" date="2015-09" db="EMBL/GenBank/DDBJ databases">
        <title>Sorangium comparison.</title>
        <authorList>
            <person name="Zaburannyi N."/>
            <person name="Bunk B."/>
            <person name="Overmann J."/>
            <person name="Mueller R."/>
        </authorList>
    </citation>
    <scope>NUCLEOTIDE SEQUENCE [LARGE SCALE GENOMIC DNA]</scope>
    <source>
        <strain evidence="10 11">So ce26</strain>
    </source>
</reference>
<dbReference type="RefSeq" id="WP_104981418.1">
    <property type="nucleotide sequence ID" value="NZ_CP012673.1"/>
</dbReference>
<comment type="subcellular location">
    <subcellularLocation>
        <location evidence="1 7">Cell membrane</location>
        <topology evidence="1 7">Multi-pass membrane protein</topology>
    </subcellularLocation>
</comment>
<keyword evidence="3" id="KW-1003">Cell membrane</keyword>
<dbReference type="CDD" id="cd06261">
    <property type="entry name" value="TM_PBP2"/>
    <property type="match status" value="1"/>
</dbReference>
<feature type="domain" description="ABC transmembrane type-1" evidence="9">
    <location>
        <begin position="114"/>
        <end position="294"/>
    </location>
</feature>
<dbReference type="GO" id="GO:0055085">
    <property type="term" value="P:transmembrane transport"/>
    <property type="evidence" value="ECO:0007669"/>
    <property type="project" value="InterPro"/>
</dbReference>
<dbReference type="PANTHER" id="PTHR30151">
    <property type="entry name" value="ALKANE SULFONATE ABC TRANSPORTER-RELATED, MEMBRANE SUBUNIT"/>
    <property type="match status" value="1"/>
</dbReference>